<dbReference type="Proteomes" id="UP000626697">
    <property type="component" value="Unassembled WGS sequence"/>
</dbReference>
<name>A0ABR6CL37_9BACI</name>
<dbReference type="EMBL" id="JACJHX010000002">
    <property type="protein sequence ID" value="MBA9025416.1"/>
    <property type="molecule type" value="Genomic_DNA"/>
</dbReference>
<evidence type="ECO:0000259" key="1">
    <source>
        <dbReference type="Pfam" id="PF21101"/>
    </source>
</evidence>
<evidence type="ECO:0000313" key="2">
    <source>
        <dbReference type="EMBL" id="MBA9025416.1"/>
    </source>
</evidence>
<evidence type="ECO:0000313" key="3">
    <source>
        <dbReference type="Proteomes" id="UP000626697"/>
    </source>
</evidence>
<proteinExistence type="predicted"/>
<dbReference type="SUPFAM" id="SSF50960">
    <property type="entry name" value="TolB, C-terminal domain"/>
    <property type="match status" value="1"/>
</dbReference>
<dbReference type="InterPro" id="IPR048421">
    <property type="entry name" value="YqgU_beta-prop"/>
</dbReference>
<gene>
    <name evidence="2" type="ORF">HNP81_000699</name>
</gene>
<protein>
    <recommendedName>
        <fullName evidence="1">YqgU-like 6-bladed beta-propeller domain-containing protein</fullName>
    </recommendedName>
</protein>
<feature type="domain" description="YqgU-like 6-bladed beta-propeller" evidence="1">
    <location>
        <begin position="110"/>
        <end position="374"/>
    </location>
</feature>
<sequence>MEVEKFFRPVAYQLLQPRFVANRLNIRLILCIISTFLLLSACEATNNEETLKPEKDLENPIAVKDNDEIPEFLIDSHEQIEKVYGWLDSSTILYASKLDESDSLQLMSWNFKTQEKLVFYLPTDDIVDVSISPDHSYVLVRLAPLANKAIIEVLNHDGTKAFSASVPSIELAYEWNIHDPGVLFLSSFFEDWSFRTYIVNTKEQKIEAIEFPQPFVKWGSKEELLYLDWNEDEPNLKAPLMKKNLYTKQWESIMLDVIYFSRTAHTLMTIQDQSENYDKATYSFFNDENKLISSFSAPHLKNYSNWLIPYFDMREESSQFISFIPEKAANVGQYAGGFSLQVFNWKTEKEEVILTKTKNEPISCSPNGNWCLYGNQFEKIINLNNKTVKHLFRINGQ</sequence>
<accession>A0ABR6CL37</accession>
<keyword evidence="3" id="KW-1185">Reference proteome</keyword>
<comment type="caution">
    <text evidence="2">The sequence shown here is derived from an EMBL/GenBank/DDBJ whole genome shotgun (WGS) entry which is preliminary data.</text>
</comment>
<reference evidence="2 3" key="1">
    <citation type="submission" date="2020-08" db="EMBL/GenBank/DDBJ databases">
        <title>Genomic Encyclopedia of Type Strains, Phase IV (KMG-IV): sequencing the most valuable type-strain genomes for metagenomic binning, comparative biology and taxonomic classification.</title>
        <authorList>
            <person name="Goeker M."/>
        </authorList>
    </citation>
    <scope>NUCLEOTIDE SEQUENCE [LARGE SCALE GENOMIC DNA]</scope>
    <source>
        <strain evidence="2 3">DSM 105481</strain>
    </source>
</reference>
<organism evidence="2 3">
    <name type="scientific">Peribacillus huizhouensis</name>
    <dbReference type="NCBI Taxonomy" id="1501239"/>
    <lineage>
        <taxon>Bacteria</taxon>
        <taxon>Bacillati</taxon>
        <taxon>Bacillota</taxon>
        <taxon>Bacilli</taxon>
        <taxon>Bacillales</taxon>
        <taxon>Bacillaceae</taxon>
        <taxon>Peribacillus</taxon>
    </lineage>
</organism>
<dbReference type="Pfam" id="PF21101">
    <property type="entry name" value="YqgU"/>
    <property type="match status" value="1"/>
</dbReference>
<dbReference type="RefSeq" id="WP_182501566.1">
    <property type="nucleotide sequence ID" value="NZ_JACJHX010000002.1"/>
</dbReference>